<evidence type="ECO:0000313" key="3">
    <source>
        <dbReference type="Proteomes" id="UP000177080"/>
    </source>
</evidence>
<accession>A0A1F4ZE63</accession>
<dbReference type="EMBL" id="MEXN01000005">
    <property type="protein sequence ID" value="OGD03734.1"/>
    <property type="molecule type" value="Genomic_DNA"/>
</dbReference>
<reference evidence="2 3" key="1">
    <citation type="journal article" date="2016" name="Nat. Commun.">
        <title>Thousands of microbial genomes shed light on interconnected biogeochemical processes in an aquifer system.</title>
        <authorList>
            <person name="Anantharaman K."/>
            <person name="Brown C.T."/>
            <person name="Hug L.A."/>
            <person name="Sharon I."/>
            <person name="Castelle C.J."/>
            <person name="Probst A.J."/>
            <person name="Thomas B.C."/>
            <person name="Singh A."/>
            <person name="Wilkins M.J."/>
            <person name="Karaoz U."/>
            <person name="Brodie E.L."/>
            <person name="Williams K.H."/>
            <person name="Hubbard S.S."/>
            <person name="Banfield J.F."/>
        </authorList>
    </citation>
    <scope>NUCLEOTIDE SEQUENCE [LARGE SCALE GENOMIC DNA]</scope>
</reference>
<keyword evidence="1" id="KW-0472">Membrane</keyword>
<feature type="transmembrane region" description="Helical" evidence="1">
    <location>
        <begin position="6"/>
        <end position="31"/>
    </location>
</feature>
<keyword evidence="1" id="KW-0812">Transmembrane</keyword>
<organism evidence="2 3">
    <name type="scientific">Candidatus Amesbacteria bacterium RIFCSPLOWO2_01_FULL_48_25</name>
    <dbReference type="NCBI Taxonomy" id="1797259"/>
    <lineage>
        <taxon>Bacteria</taxon>
        <taxon>Candidatus Amesiibacteriota</taxon>
    </lineage>
</organism>
<sequence>MRFRKIFGGWIVVGGIVWAGVTIVAVTRGYLLRKWDGMSRFTIVDIGDGDESRTVVESFDPVSRRGVKLILPDNMEIDTVGGRGKWRVKMLSQAPSWFGGKKWAADSVADYMGIMYTGEKTLLGWWDNLAWWRWRSRVDWREKDVADSSWVEEVVAADGERMWRLGLNWDVEARELFVSAAIVGEKLNVTVVNTTITSGLGGHAARSLESAGLRVGLVKSDEDAGGERCKIVAGGNTLDSIGAKRMVGNFGCGAEVGEFGEGEVELRLGINYQRWWLGI</sequence>
<gene>
    <name evidence="2" type="ORF">A2989_03575</name>
</gene>
<comment type="caution">
    <text evidence="2">The sequence shown here is derived from an EMBL/GenBank/DDBJ whole genome shotgun (WGS) entry which is preliminary data.</text>
</comment>
<name>A0A1F4ZE63_9BACT</name>
<evidence type="ECO:0000313" key="2">
    <source>
        <dbReference type="EMBL" id="OGD03734.1"/>
    </source>
</evidence>
<proteinExistence type="predicted"/>
<dbReference type="STRING" id="1797259.A2989_03575"/>
<keyword evidence="1" id="KW-1133">Transmembrane helix</keyword>
<dbReference type="Proteomes" id="UP000177080">
    <property type="component" value="Unassembled WGS sequence"/>
</dbReference>
<evidence type="ECO:0000256" key="1">
    <source>
        <dbReference type="SAM" id="Phobius"/>
    </source>
</evidence>
<protein>
    <recommendedName>
        <fullName evidence="4">LytR/CpsA/Psr regulator C-terminal domain-containing protein</fullName>
    </recommendedName>
</protein>
<dbReference type="AlphaFoldDB" id="A0A1F4ZE63"/>
<evidence type="ECO:0008006" key="4">
    <source>
        <dbReference type="Google" id="ProtNLM"/>
    </source>
</evidence>